<dbReference type="PATRIC" id="fig|265726.11.peg.531"/>
<name>A0A0F5VIM4_9GAMM</name>
<dbReference type="STRING" id="265726.KY46_02470"/>
<dbReference type="InterPro" id="IPR002781">
    <property type="entry name" value="TM_pro_TauE-like"/>
</dbReference>
<evidence type="ECO:0000256" key="4">
    <source>
        <dbReference type="ARBA" id="ARBA00022989"/>
    </source>
</evidence>
<dbReference type="Proteomes" id="UP000033633">
    <property type="component" value="Unassembled WGS sequence"/>
</dbReference>
<feature type="transmembrane region" description="Helical" evidence="6">
    <location>
        <begin position="215"/>
        <end position="236"/>
    </location>
</feature>
<accession>A0A0F5VIM4</accession>
<sequence length="266" mass="27366">MMPDMVWLLLMCLGLGAVVGLMAGLLGIGGGLLIVPALVWMLPQTGIEPGLVMHIALATSLACIVLTSGSSARSHLRLGNVDVSLVRLLAPGMVLGGIAGSAVAEWVPADWLPRIFAGIVLLLALQMLLSLKVTGRHPIPGRAAIAASGSVIGLVASLAGIGGGSLTVPYLSWYGVEMRRSIGTAAFCGSIIAIAGMAGFIVAGSGDDSLPPYSLGYVYLPALMGVVCTSVLTTRYGARLVSHLPTQTLKKIFAIFLLFVGGKMLF</sequence>
<proteinExistence type="inferred from homology"/>
<gene>
    <name evidence="7" type="ORF">KY46_02470</name>
</gene>
<keyword evidence="6" id="KW-1003">Cell membrane</keyword>
<feature type="transmembrane region" description="Helical" evidence="6">
    <location>
        <begin position="84"/>
        <end position="105"/>
    </location>
</feature>
<protein>
    <recommendedName>
        <fullName evidence="6">Probable membrane transporter protein</fullName>
    </recommendedName>
</protein>
<evidence type="ECO:0000256" key="5">
    <source>
        <dbReference type="ARBA" id="ARBA00023136"/>
    </source>
</evidence>
<feature type="transmembrane region" description="Helical" evidence="6">
    <location>
        <begin position="51"/>
        <end position="72"/>
    </location>
</feature>
<reference evidence="7 8" key="1">
    <citation type="submission" date="2014-12" db="EMBL/GenBank/DDBJ databases">
        <title>Mercury Reductase activity and rhizosphere competence traits in the genome of root associated Photobacterium halotolerans MELD1.</title>
        <authorList>
            <person name="Mathew D.C."/>
            <person name="Huang C.-C."/>
        </authorList>
    </citation>
    <scope>NUCLEOTIDE SEQUENCE [LARGE SCALE GENOMIC DNA]</scope>
    <source>
        <strain evidence="7 8">MELD1</strain>
    </source>
</reference>
<dbReference type="GO" id="GO:0005886">
    <property type="term" value="C:plasma membrane"/>
    <property type="evidence" value="ECO:0007669"/>
    <property type="project" value="UniProtKB-SubCell"/>
</dbReference>
<evidence type="ECO:0000256" key="1">
    <source>
        <dbReference type="ARBA" id="ARBA00004141"/>
    </source>
</evidence>
<feature type="transmembrane region" description="Helical" evidence="6">
    <location>
        <begin position="182"/>
        <end position="203"/>
    </location>
</feature>
<evidence type="ECO:0000256" key="2">
    <source>
        <dbReference type="ARBA" id="ARBA00009142"/>
    </source>
</evidence>
<evidence type="ECO:0000256" key="3">
    <source>
        <dbReference type="ARBA" id="ARBA00022692"/>
    </source>
</evidence>
<dbReference type="EMBL" id="JWYV01000001">
    <property type="protein sequence ID" value="KKD01677.1"/>
    <property type="molecule type" value="Genomic_DNA"/>
</dbReference>
<keyword evidence="8" id="KW-1185">Reference proteome</keyword>
<evidence type="ECO:0000313" key="7">
    <source>
        <dbReference type="EMBL" id="KKD01677.1"/>
    </source>
</evidence>
<dbReference type="Pfam" id="PF01925">
    <property type="entry name" value="TauE"/>
    <property type="match status" value="1"/>
</dbReference>
<dbReference type="RefSeq" id="WP_046219003.1">
    <property type="nucleotide sequence ID" value="NZ_JWYV01000001.1"/>
</dbReference>
<comment type="caution">
    <text evidence="7">The sequence shown here is derived from an EMBL/GenBank/DDBJ whole genome shotgun (WGS) entry which is preliminary data.</text>
</comment>
<feature type="transmembrane region" description="Helical" evidence="6">
    <location>
        <begin position="7"/>
        <end position="39"/>
    </location>
</feature>
<evidence type="ECO:0000256" key="6">
    <source>
        <dbReference type="RuleBase" id="RU363041"/>
    </source>
</evidence>
<evidence type="ECO:0000313" key="8">
    <source>
        <dbReference type="Proteomes" id="UP000033633"/>
    </source>
</evidence>
<dbReference type="PANTHER" id="PTHR43483">
    <property type="entry name" value="MEMBRANE TRANSPORTER PROTEIN HI_0806-RELATED"/>
    <property type="match status" value="1"/>
</dbReference>
<feature type="transmembrane region" description="Helical" evidence="6">
    <location>
        <begin position="143"/>
        <end position="162"/>
    </location>
</feature>
<keyword evidence="4 6" id="KW-1133">Transmembrane helix</keyword>
<organism evidence="7 8">
    <name type="scientific">Photobacterium halotolerans</name>
    <dbReference type="NCBI Taxonomy" id="265726"/>
    <lineage>
        <taxon>Bacteria</taxon>
        <taxon>Pseudomonadati</taxon>
        <taxon>Pseudomonadota</taxon>
        <taxon>Gammaproteobacteria</taxon>
        <taxon>Vibrionales</taxon>
        <taxon>Vibrionaceae</taxon>
        <taxon>Photobacterium</taxon>
    </lineage>
</organism>
<keyword evidence="5 6" id="KW-0472">Membrane</keyword>
<comment type="subcellular location">
    <subcellularLocation>
        <location evidence="6">Cell membrane</location>
        <topology evidence="6">Multi-pass membrane protein</topology>
    </subcellularLocation>
    <subcellularLocation>
        <location evidence="1">Membrane</location>
        <topology evidence="1">Multi-pass membrane protein</topology>
    </subcellularLocation>
</comment>
<dbReference type="AlphaFoldDB" id="A0A0F5VIM4"/>
<comment type="similarity">
    <text evidence="2 6">Belongs to the 4-toluene sulfonate uptake permease (TSUP) (TC 2.A.102) family.</text>
</comment>
<feature type="transmembrane region" description="Helical" evidence="6">
    <location>
        <begin position="111"/>
        <end position="131"/>
    </location>
</feature>
<dbReference type="OrthoDB" id="457670at2"/>
<dbReference type="PANTHER" id="PTHR43483:SF3">
    <property type="entry name" value="MEMBRANE TRANSPORTER PROTEIN HI_0806-RELATED"/>
    <property type="match status" value="1"/>
</dbReference>
<keyword evidence="3 6" id="KW-0812">Transmembrane</keyword>